<keyword evidence="2" id="KW-0472">Membrane</keyword>
<evidence type="ECO:0000259" key="3">
    <source>
        <dbReference type="Pfam" id="PF24867"/>
    </source>
</evidence>
<feature type="domain" description="DUF7733" evidence="3">
    <location>
        <begin position="38"/>
        <end position="236"/>
    </location>
</feature>
<feature type="transmembrane region" description="Helical" evidence="2">
    <location>
        <begin position="62"/>
        <end position="80"/>
    </location>
</feature>
<keyword evidence="2" id="KW-1133">Transmembrane helix</keyword>
<feature type="transmembrane region" description="Helical" evidence="2">
    <location>
        <begin position="101"/>
        <end position="123"/>
    </location>
</feature>
<keyword evidence="2" id="KW-0812">Transmembrane</keyword>
<accession>A0AAP0ISY1</accession>
<protein>
    <recommendedName>
        <fullName evidence="3">DUF7733 domain-containing protein</fullName>
    </recommendedName>
</protein>
<dbReference type="EMBL" id="JBBNAG010000007">
    <property type="protein sequence ID" value="KAK9120137.1"/>
    <property type="molecule type" value="Genomic_DNA"/>
</dbReference>
<feature type="region of interest" description="Disordered" evidence="1">
    <location>
        <begin position="245"/>
        <end position="286"/>
    </location>
</feature>
<name>A0AAP0ISY1_9MAGN</name>
<evidence type="ECO:0000313" key="5">
    <source>
        <dbReference type="Proteomes" id="UP001419268"/>
    </source>
</evidence>
<dbReference type="PANTHER" id="PTHR33829">
    <property type="entry name" value="OSJNBA0044M19.10 PROTEIN"/>
    <property type="match status" value="1"/>
</dbReference>
<organism evidence="4 5">
    <name type="scientific">Stephania cephalantha</name>
    <dbReference type="NCBI Taxonomy" id="152367"/>
    <lineage>
        <taxon>Eukaryota</taxon>
        <taxon>Viridiplantae</taxon>
        <taxon>Streptophyta</taxon>
        <taxon>Embryophyta</taxon>
        <taxon>Tracheophyta</taxon>
        <taxon>Spermatophyta</taxon>
        <taxon>Magnoliopsida</taxon>
        <taxon>Ranunculales</taxon>
        <taxon>Menispermaceae</taxon>
        <taxon>Menispermoideae</taxon>
        <taxon>Cissampelideae</taxon>
        <taxon>Stephania</taxon>
    </lineage>
</organism>
<dbReference type="Proteomes" id="UP001419268">
    <property type="component" value="Unassembled WGS sequence"/>
</dbReference>
<proteinExistence type="predicted"/>
<sequence>MSGVAVAMARRSEPDQTITRPGQQHQEAAMGSIMGSLRVIELQLVAFIMVFSASGLVPLVDLIFPAFTSLYLLGLAHLAFPSHGPTATSPEIYRGSRLFRLYVVVGTTLGLFLPLAYVLGGFARGDDHAVRSATPHLFLLSFQILTENIISGLSLFSPPVRALVPILYTVRRIFVILDWIVDVWVNKSLPANATINDVAWFWFGRSLAMANFGYFSINLLGFLIPRLLPRAFERYFRERDEVVAKGAEDHRRASLSASPTKANKTDLKSPIGATGDNNNNKDNKAD</sequence>
<dbReference type="Pfam" id="PF24867">
    <property type="entry name" value="DUF7733"/>
    <property type="match status" value="1"/>
</dbReference>
<dbReference type="PANTHER" id="PTHR33829:SF2">
    <property type="entry name" value="OS04G0386700 PROTEIN"/>
    <property type="match status" value="1"/>
</dbReference>
<dbReference type="AlphaFoldDB" id="A0AAP0ISY1"/>
<comment type="caution">
    <text evidence="4">The sequence shown here is derived from an EMBL/GenBank/DDBJ whole genome shotgun (WGS) entry which is preliminary data.</text>
</comment>
<dbReference type="InterPro" id="IPR056635">
    <property type="entry name" value="DUF7733"/>
</dbReference>
<reference evidence="4 5" key="1">
    <citation type="submission" date="2024-01" db="EMBL/GenBank/DDBJ databases">
        <title>Genome assemblies of Stephania.</title>
        <authorList>
            <person name="Yang L."/>
        </authorList>
    </citation>
    <scope>NUCLEOTIDE SEQUENCE [LARGE SCALE GENOMIC DNA]</scope>
    <source>
        <strain evidence="4">JXDWG</strain>
        <tissue evidence="4">Leaf</tissue>
    </source>
</reference>
<feature type="compositionally biased region" description="Polar residues" evidence="1">
    <location>
        <begin position="15"/>
        <end position="24"/>
    </location>
</feature>
<feature type="transmembrane region" description="Helical" evidence="2">
    <location>
        <begin position="201"/>
        <end position="224"/>
    </location>
</feature>
<gene>
    <name evidence="4" type="ORF">Scep_018230</name>
</gene>
<evidence type="ECO:0000313" key="4">
    <source>
        <dbReference type="EMBL" id="KAK9120137.1"/>
    </source>
</evidence>
<keyword evidence="5" id="KW-1185">Reference proteome</keyword>
<feature type="transmembrane region" description="Helical" evidence="2">
    <location>
        <begin position="39"/>
        <end position="56"/>
    </location>
</feature>
<evidence type="ECO:0000256" key="2">
    <source>
        <dbReference type="SAM" id="Phobius"/>
    </source>
</evidence>
<feature type="region of interest" description="Disordered" evidence="1">
    <location>
        <begin position="1"/>
        <end position="24"/>
    </location>
</feature>
<evidence type="ECO:0000256" key="1">
    <source>
        <dbReference type="SAM" id="MobiDB-lite"/>
    </source>
</evidence>